<proteinExistence type="predicted"/>
<keyword evidence="3" id="KW-1185">Reference proteome</keyword>
<dbReference type="Pfam" id="PF07907">
    <property type="entry name" value="YibE_F"/>
    <property type="match status" value="1"/>
</dbReference>
<dbReference type="EMBL" id="JACOPQ010000021">
    <property type="protein sequence ID" value="MBC5738753.1"/>
    <property type="molecule type" value="Genomic_DNA"/>
</dbReference>
<sequence>MPKGKKAAHYQSPAQPLTARLSRHFLLRWGAALLGLLVFLGAVWYVNRPGPDDVPTSASLRVFVPARVIAVLEDNASPDTWTEGRRIGRQTLELELLEGEYKGARLTADNFINAYFNVDVKAGGRVIVRLDVDENDAPYVLSIVNYDRGLILGGFVLFFALLLVAIGGKKGLKALLGLAFTLVCIWSLLIPLVLRGFPPIPATVLIVILTTAVSLLLLTGLSRKTLCATLGCVGGVAAAGLLAALVGVLTPINGFNMSEAEELILRAGDGGLTISGLLVCGILISSLGAVMDVAMSIASASHELHTLNPELSAGQLFRSGMNIGRDAMGTMANTLILAFAGSSMNMLLLFQIYDYPTLQIINSDMMAIEIIQGVAGSTGIILTVPLVAFLSAYFMSMPVKKRKTVNAKG</sequence>
<gene>
    <name evidence="2" type="ORF">H8S62_17215</name>
</gene>
<dbReference type="PANTHER" id="PTHR41771:SF1">
    <property type="entry name" value="MEMBRANE PROTEIN"/>
    <property type="match status" value="1"/>
</dbReference>
<feature type="transmembrane region" description="Helical" evidence="1">
    <location>
        <begin position="230"/>
        <end position="252"/>
    </location>
</feature>
<feature type="transmembrane region" description="Helical" evidence="1">
    <location>
        <begin position="272"/>
        <end position="294"/>
    </location>
</feature>
<organism evidence="2 3">
    <name type="scientific">Lawsonibacter faecis</name>
    <dbReference type="NCBI Taxonomy" id="2763052"/>
    <lineage>
        <taxon>Bacteria</taxon>
        <taxon>Bacillati</taxon>
        <taxon>Bacillota</taxon>
        <taxon>Clostridia</taxon>
        <taxon>Eubacteriales</taxon>
        <taxon>Oscillospiraceae</taxon>
        <taxon>Lawsonibacter</taxon>
    </lineage>
</organism>
<feature type="transmembrane region" description="Helical" evidence="1">
    <location>
        <begin position="174"/>
        <end position="194"/>
    </location>
</feature>
<evidence type="ECO:0000313" key="2">
    <source>
        <dbReference type="EMBL" id="MBC5738753.1"/>
    </source>
</evidence>
<feature type="transmembrane region" description="Helical" evidence="1">
    <location>
        <begin position="149"/>
        <end position="167"/>
    </location>
</feature>
<dbReference type="InterPro" id="IPR012507">
    <property type="entry name" value="YibE_F"/>
</dbReference>
<dbReference type="AlphaFoldDB" id="A0A8J6MHI5"/>
<comment type="caution">
    <text evidence="2">The sequence shown here is derived from an EMBL/GenBank/DDBJ whole genome shotgun (WGS) entry which is preliminary data.</text>
</comment>
<feature type="transmembrane region" description="Helical" evidence="1">
    <location>
        <begin position="25"/>
        <end position="46"/>
    </location>
</feature>
<keyword evidence="1" id="KW-1133">Transmembrane helix</keyword>
<dbReference type="PANTHER" id="PTHR41771">
    <property type="entry name" value="MEMBRANE PROTEIN-RELATED"/>
    <property type="match status" value="1"/>
</dbReference>
<evidence type="ECO:0000256" key="1">
    <source>
        <dbReference type="SAM" id="Phobius"/>
    </source>
</evidence>
<keyword evidence="1" id="KW-0812">Transmembrane</keyword>
<protein>
    <submittedName>
        <fullName evidence="2">YibE/F family protein</fullName>
    </submittedName>
</protein>
<evidence type="ECO:0000313" key="3">
    <source>
        <dbReference type="Proteomes" id="UP000607645"/>
    </source>
</evidence>
<feature type="transmembrane region" description="Helical" evidence="1">
    <location>
        <begin position="373"/>
        <end position="394"/>
    </location>
</feature>
<keyword evidence="1" id="KW-0472">Membrane</keyword>
<feature type="transmembrane region" description="Helical" evidence="1">
    <location>
        <begin position="335"/>
        <end position="353"/>
    </location>
</feature>
<reference evidence="2" key="1">
    <citation type="submission" date="2020-08" db="EMBL/GenBank/DDBJ databases">
        <title>Genome public.</title>
        <authorList>
            <person name="Liu C."/>
            <person name="Sun Q."/>
        </authorList>
    </citation>
    <scope>NUCLEOTIDE SEQUENCE</scope>
    <source>
        <strain evidence="2">NSJ-52</strain>
    </source>
</reference>
<name>A0A8J6MHI5_9FIRM</name>
<accession>A0A8J6MHI5</accession>
<dbReference type="Proteomes" id="UP000607645">
    <property type="component" value="Unassembled WGS sequence"/>
</dbReference>
<feature type="transmembrane region" description="Helical" evidence="1">
    <location>
        <begin position="200"/>
        <end position="218"/>
    </location>
</feature>
<dbReference type="RefSeq" id="WP_155145767.1">
    <property type="nucleotide sequence ID" value="NZ_JACOPQ010000021.1"/>
</dbReference>